<dbReference type="InterPro" id="IPR029056">
    <property type="entry name" value="Ribokinase-like"/>
</dbReference>
<dbReference type="InterPro" id="IPR017583">
    <property type="entry name" value="Tagatose/fructose_Pkinase"/>
</dbReference>
<keyword evidence="5" id="KW-0067">ATP-binding</keyword>
<dbReference type="InterPro" id="IPR011611">
    <property type="entry name" value="PfkB_dom"/>
</dbReference>
<dbReference type="Pfam" id="PF00294">
    <property type="entry name" value="PfkB"/>
    <property type="match status" value="1"/>
</dbReference>
<dbReference type="EMBL" id="MLJW01000018">
    <property type="protein sequence ID" value="OIR12192.1"/>
    <property type="molecule type" value="Genomic_DNA"/>
</dbReference>
<dbReference type="CDD" id="cd01164">
    <property type="entry name" value="FruK_PfkB_like"/>
    <property type="match status" value="1"/>
</dbReference>
<proteinExistence type="inferred from homology"/>
<comment type="caution">
    <text evidence="7">The sequence shown here is derived from an EMBL/GenBank/DDBJ whole genome shotgun (WGS) entry which is preliminary data.</text>
</comment>
<evidence type="ECO:0000256" key="1">
    <source>
        <dbReference type="ARBA" id="ARBA00010688"/>
    </source>
</evidence>
<dbReference type="PROSITE" id="PS00584">
    <property type="entry name" value="PFKB_KINASES_2"/>
    <property type="match status" value="1"/>
</dbReference>
<dbReference type="GO" id="GO:0005829">
    <property type="term" value="C:cytosol"/>
    <property type="evidence" value="ECO:0007669"/>
    <property type="project" value="TreeGrafter"/>
</dbReference>
<protein>
    <submittedName>
        <fullName evidence="7">6-phosphofructokinase isozyme 2</fullName>
        <ecNumber evidence="7">2.7.1.11</ecNumber>
    </submittedName>
</protein>
<dbReference type="GO" id="GO:0003872">
    <property type="term" value="F:6-phosphofructokinase activity"/>
    <property type="evidence" value="ECO:0007669"/>
    <property type="project" value="UniProtKB-EC"/>
</dbReference>
<keyword evidence="2 7" id="KW-0808">Transferase</keyword>
<organism evidence="7">
    <name type="scientific">mine drainage metagenome</name>
    <dbReference type="NCBI Taxonomy" id="410659"/>
    <lineage>
        <taxon>unclassified sequences</taxon>
        <taxon>metagenomes</taxon>
        <taxon>ecological metagenomes</taxon>
    </lineage>
</organism>
<dbReference type="GO" id="GO:0005524">
    <property type="term" value="F:ATP binding"/>
    <property type="evidence" value="ECO:0007669"/>
    <property type="project" value="UniProtKB-KW"/>
</dbReference>
<evidence type="ECO:0000256" key="5">
    <source>
        <dbReference type="ARBA" id="ARBA00022840"/>
    </source>
</evidence>
<evidence type="ECO:0000256" key="4">
    <source>
        <dbReference type="ARBA" id="ARBA00022777"/>
    </source>
</evidence>
<dbReference type="SUPFAM" id="SSF53613">
    <property type="entry name" value="Ribokinase-like"/>
    <property type="match status" value="1"/>
</dbReference>
<sequence>MGCESIAMYFSGGFNGNFFKKLLTEEKIQSLIVPVKTHTRTNIIVVEKSTGLQYRFGMESQPLRERDWKLFLKRLEKQSGYEYVVASGSLPEGVPPDFFGRMSYIAKKANAKLIVDTSREALQHALEEGVYMIKPNLNELSLLYGKEELKADEAEAAARSIISKKGSEVVVVSMGKEASILVTAEENHKIVPPAVTVRSTVGAGDSMVAGMVYALSLGLKWHDVLLYGVAFGTAATMNNGTALCKKEDVEKLIMQMQNENKI</sequence>
<dbReference type="EC" id="2.7.1.11" evidence="7"/>
<gene>
    <name evidence="7" type="primary">pfkB_1</name>
    <name evidence="7" type="ORF">GALL_64440</name>
</gene>
<keyword evidence="3" id="KW-0547">Nucleotide-binding</keyword>
<keyword evidence="4 7" id="KW-0418">Kinase</keyword>
<dbReference type="PANTHER" id="PTHR46566">
    <property type="entry name" value="1-PHOSPHOFRUCTOKINASE-RELATED"/>
    <property type="match status" value="1"/>
</dbReference>
<dbReference type="Gene3D" id="3.40.1190.20">
    <property type="match status" value="1"/>
</dbReference>
<accession>A0A1J5T7I1</accession>
<evidence type="ECO:0000313" key="7">
    <source>
        <dbReference type="EMBL" id="OIR12192.1"/>
    </source>
</evidence>
<reference evidence="7" key="1">
    <citation type="submission" date="2016-10" db="EMBL/GenBank/DDBJ databases">
        <title>Sequence of Gallionella enrichment culture.</title>
        <authorList>
            <person name="Poehlein A."/>
            <person name="Muehling M."/>
            <person name="Daniel R."/>
        </authorList>
    </citation>
    <scope>NUCLEOTIDE SEQUENCE</scope>
</reference>
<dbReference type="AlphaFoldDB" id="A0A1J5T7I1"/>
<comment type="similarity">
    <text evidence="1">Belongs to the carbohydrate kinase PfkB family.</text>
</comment>
<dbReference type="PANTHER" id="PTHR46566:SF2">
    <property type="entry name" value="ATP-DEPENDENT 6-PHOSPHOFRUCTOKINASE ISOZYME 2"/>
    <property type="match status" value="1"/>
</dbReference>
<evidence type="ECO:0000256" key="2">
    <source>
        <dbReference type="ARBA" id="ARBA00022679"/>
    </source>
</evidence>
<dbReference type="NCBIfam" id="TIGR03168">
    <property type="entry name" value="1-PFK"/>
    <property type="match status" value="1"/>
</dbReference>
<name>A0A1J5T7I1_9ZZZZ</name>
<feature type="domain" description="Carbohydrate kinase PfkB" evidence="6">
    <location>
        <begin position="2"/>
        <end position="245"/>
    </location>
</feature>
<evidence type="ECO:0000256" key="3">
    <source>
        <dbReference type="ARBA" id="ARBA00022741"/>
    </source>
</evidence>
<evidence type="ECO:0000259" key="6">
    <source>
        <dbReference type="Pfam" id="PF00294"/>
    </source>
</evidence>
<dbReference type="InterPro" id="IPR002173">
    <property type="entry name" value="Carboh/pur_kinase_PfkB_CS"/>
</dbReference>